<dbReference type="Proteomes" id="UP001054945">
    <property type="component" value="Unassembled WGS sequence"/>
</dbReference>
<protein>
    <submittedName>
        <fullName evidence="1">Uncharacterized protein</fullName>
    </submittedName>
</protein>
<dbReference type="EMBL" id="BPLR01001026">
    <property type="protein sequence ID" value="GIY99250.1"/>
    <property type="molecule type" value="Genomic_DNA"/>
</dbReference>
<accession>A0AAV4XVP3</accession>
<sequence>MEIHRKQKIHTKASILHSKGEAVPGHCVPAQSWKEKRVYCWEESKDIDEYKFFVSQLRDVNVLLNEDGLGDKLRLLHIKPYKIWLHTIRHPTKEALYSSGSLSFHASDLRVLFKVRHKTELSYSEAIRGNEICECTCCQLAGLLNLMVASGTGIQESCGLSAPVW</sequence>
<evidence type="ECO:0000313" key="2">
    <source>
        <dbReference type="Proteomes" id="UP001054945"/>
    </source>
</evidence>
<keyword evidence="2" id="KW-1185">Reference proteome</keyword>
<comment type="caution">
    <text evidence="1">The sequence shown here is derived from an EMBL/GenBank/DDBJ whole genome shotgun (WGS) entry which is preliminary data.</text>
</comment>
<organism evidence="1 2">
    <name type="scientific">Caerostris extrusa</name>
    <name type="common">Bark spider</name>
    <name type="synonym">Caerostris bankana</name>
    <dbReference type="NCBI Taxonomy" id="172846"/>
    <lineage>
        <taxon>Eukaryota</taxon>
        <taxon>Metazoa</taxon>
        <taxon>Ecdysozoa</taxon>
        <taxon>Arthropoda</taxon>
        <taxon>Chelicerata</taxon>
        <taxon>Arachnida</taxon>
        <taxon>Araneae</taxon>
        <taxon>Araneomorphae</taxon>
        <taxon>Entelegynae</taxon>
        <taxon>Araneoidea</taxon>
        <taxon>Araneidae</taxon>
        <taxon>Caerostris</taxon>
    </lineage>
</organism>
<evidence type="ECO:0000313" key="1">
    <source>
        <dbReference type="EMBL" id="GIY99250.1"/>
    </source>
</evidence>
<name>A0AAV4XVP3_CAEEX</name>
<dbReference type="AlphaFoldDB" id="A0AAV4XVP3"/>
<reference evidence="1 2" key="1">
    <citation type="submission" date="2021-06" db="EMBL/GenBank/DDBJ databases">
        <title>Caerostris extrusa draft genome.</title>
        <authorList>
            <person name="Kono N."/>
            <person name="Arakawa K."/>
        </authorList>
    </citation>
    <scope>NUCLEOTIDE SEQUENCE [LARGE SCALE GENOMIC DNA]</scope>
</reference>
<gene>
    <name evidence="1" type="ORF">CEXT_613661</name>
</gene>
<proteinExistence type="predicted"/>